<protein>
    <recommendedName>
        <fullName evidence="3">Fibronectin type-III domain-containing protein</fullName>
    </recommendedName>
</protein>
<evidence type="ECO:0000313" key="1">
    <source>
        <dbReference type="EMBL" id="KAH0620226.1"/>
    </source>
</evidence>
<organism evidence="1 2">
    <name type="scientific">Phrynosoma platyrhinos</name>
    <name type="common">Desert horned lizard</name>
    <dbReference type="NCBI Taxonomy" id="52577"/>
    <lineage>
        <taxon>Eukaryota</taxon>
        <taxon>Metazoa</taxon>
        <taxon>Chordata</taxon>
        <taxon>Craniata</taxon>
        <taxon>Vertebrata</taxon>
        <taxon>Euteleostomi</taxon>
        <taxon>Lepidosauria</taxon>
        <taxon>Squamata</taxon>
        <taxon>Bifurcata</taxon>
        <taxon>Unidentata</taxon>
        <taxon>Episquamata</taxon>
        <taxon>Toxicofera</taxon>
        <taxon>Iguania</taxon>
        <taxon>Phrynosomatidae</taxon>
        <taxon>Phrynosomatinae</taxon>
        <taxon>Phrynosoma</taxon>
    </lineage>
</organism>
<accession>A0ABQ7SSE9</accession>
<proteinExistence type="predicted"/>
<sequence>MLAELVSLPSQMVVRSQGYTNFCLASSPVPAAPILQLEESCTHNNSVTLSWKQPPLSTVQVEGYILELDDGNGGQFRVMRLSRDLSPN</sequence>
<dbReference type="InterPro" id="IPR036116">
    <property type="entry name" value="FN3_sf"/>
</dbReference>
<evidence type="ECO:0000313" key="2">
    <source>
        <dbReference type="Proteomes" id="UP000826234"/>
    </source>
</evidence>
<dbReference type="EMBL" id="JAIPUX010003289">
    <property type="protein sequence ID" value="KAH0620226.1"/>
    <property type="molecule type" value="Genomic_DNA"/>
</dbReference>
<reference evidence="1 2" key="1">
    <citation type="journal article" date="2022" name="Gigascience">
        <title>A chromosome-level genome assembly and annotation of the desert horned lizard, Phrynosoma platyrhinos, provides insight into chromosomal rearrangements among reptiles.</title>
        <authorList>
            <person name="Koochekian N."/>
            <person name="Ascanio A."/>
            <person name="Farleigh K."/>
            <person name="Card D.C."/>
            <person name="Schield D.R."/>
            <person name="Castoe T.A."/>
            <person name="Jezkova T."/>
        </authorList>
    </citation>
    <scope>NUCLEOTIDE SEQUENCE [LARGE SCALE GENOMIC DNA]</scope>
    <source>
        <strain evidence="1">NK-2021</strain>
    </source>
</reference>
<dbReference type="SUPFAM" id="SSF49265">
    <property type="entry name" value="Fibronectin type III"/>
    <property type="match status" value="1"/>
</dbReference>
<evidence type="ECO:0008006" key="3">
    <source>
        <dbReference type="Google" id="ProtNLM"/>
    </source>
</evidence>
<comment type="caution">
    <text evidence="1">The sequence shown here is derived from an EMBL/GenBank/DDBJ whole genome shotgun (WGS) entry which is preliminary data.</text>
</comment>
<name>A0ABQ7SSE9_PHRPL</name>
<dbReference type="Gene3D" id="2.60.40.10">
    <property type="entry name" value="Immunoglobulins"/>
    <property type="match status" value="1"/>
</dbReference>
<dbReference type="CDD" id="cd00063">
    <property type="entry name" value="FN3"/>
    <property type="match status" value="1"/>
</dbReference>
<dbReference type="Proteomes" id="UP000826234">
    <property type="component" value="Unassembled WGS sequence"/>
</dbReference>
<dbReference type="InterPro" id="IPR003961">
    <property type="entry name" value="FN3_dom"/>
</dbReference>
<gene>
    <name evidence="1" type="ORF">JD844_020284</name>
</gene>
<keyword evidence="2" id="KW-1185">Reference proteome</keyword>
<dbReference type="InterPro" id="IPR013783">
    <property type="entry name" value="Ig-like_fold"/>
</dbReference>